<dbReference type="SFLD" id="SFLDG00179">
    <property type="entry name" value="mandelate_racemase"/>
    <property type="match status" value="1"/>
</dbReference>
<dbReference type="GO" id="GO:0016052">
    <property type="term" value="P:carbohydrate catabolic process"/>
    <property type="evidence" value="ECO:0007669"/>
    <property type="project" value="TreeGrafter"/>
</dbReference>
<dbReference type="SUPFAM" id="SSF51604">
    <property type="entry name" value="Enolase C-terminal domain-like"/>
    <property type="match status" value="1"/>
</dbReference>
<keyword evidence="2" id="KW-0479">Metal-binding</keyword>
<protein>
    <submittedName>
        <fullName evidence="5">Mandelate racemase/muconate lactonizing enzyme, C-terminal domain protein</fullName>
    </submittedName>
</protein>
<dbReference type="SUPFAM" id="SSF54826">
    <property type="entry name" value="Enolase N-terminal domain-like"/>
    <property type="match status" value="1"/>
</dbReference>
<dbReference type="GO" id="GO:0000287">
    <property type="term" value="F:magnesium ion binding"/>
    <property type="evidence" value="ECO:0007669"/>
    <property type="project" value="TreeGrafter"/>
</dbReference>
<dbReference type="InterPro" id="IPR046945">
    <property type="entry name" value="RHMD-like"/>
</dbReference>
<evidence type="ECO:0000259" key="4">
    <source>
        <dbReference type="SMART" id="SM00922"/>
    </source>
</evidence>
<dbReference type="CDD" id="cd03316">
    <property type="entry name" value="MR_like"/>
    <property type="match status" value="1"/>
</dbReference>
<dbReference type="Pfam" id="PF13378">
    <property type="entry name" value="MR_MLE_C"/>
    <property type="match status" value="1"/>
</dbReference>
<sequence length="412" mass="45786" precursor="true">MNRRDFVRTSAGATLLASTLQSTPLDAPADEKDSAIPDYQKPVFNIHKFFPAPVKIASIELLQSGKQFFVRTRSTEGVEGVVLTKDMEDFVPILQRRVIPHFTGKDARDLETLVDDVYIANYKLSGQAFWCCVAYVEQSLFDLLGKTARKPAGELMGGILRKEIPVYLSGSGRDTTAEEEVDVYVQGVQATGAKAVKFKIGGRMSANRDSYPGRTDKIFEIAAKTLAGKVTLMADANGSYSAAKAIEIGKHLEEMKYLWFEEPCPWEELSETKKVADALTMKVAFGEQNSSLWQFQWMIENKVMDVVQPDLNYNGGFTRAARVARMARKQNMWICPHNTQTGAASVNILQFAATTPNIGPWMEYVSRGPAKKESWYTPNFEIKNGVIPVPTGHGMGLQFDPDYLKKATLIKG</sequence>
<reference evidence="5" key="1">
    <citation type="submission" date="2006-10" db="EMBL/GenBank/DDBJ databases">
        <title>Complete sequence of Solibacter usitatus Ellin6076.</title>
        <authorList>
            <consortium name="US DOE Joint Genome Institute"/>
            <person name="Copeland A."/>
            <person name="Lucas S."/>
            <person name="Lapidus A."/>
            <person name="Barry K."/>
            <person name="Detter J.C."/>
            <person name="Glavina del Rio T."/>
            <person name="Hammon N."/>
            <person name="Israni S."/>
            <person name="Dalin E."/>
            <person name="Tice H."/>
            <person name="Pitluck S."/>
            <person name="Thompson L.S."/>
            <person name="Brettin T."/>
            <person name="Bruce D."/>
            <person name="Han C."/>
            <person name="Tapia R."/>
            <person name="Gilna P."/>
            <person name="Schmutz J."/>
            <person name="Larimer F."/>
            <person name="Land M."/>
            <person name="Hauser L."/>
            <person name="Kyrpides N."/>
            <person name="Mikhailova N."/>
            <person name="Janssen P.H."/>
            <person name="Kuske C.R."/>
            <person name="Richardson P."/>
        </authorList>
    </citation>
    <scope>NUCLEOTIDE SEQUENCE</scope>
    <source>
        <strain evidence="5">Ellin6076</strain>
    </source>
</reference>
<name>Q024F9_SOLUE</name>
<dbReference type="EMBL" id="CP000473">
    <property type="protein sequence ID" value="ABJ83617.1"/>
    <property type="molecule type" value="Genomic_DNA"/>
</dbReference>
<dbReference type="SMR" id="Q024F9"/>
<keyword evidence="3" id="KW-0460">Magnesium</keyword>
<dbReference type="HOGENOM" id="CLU_030273_3_0_0"/>
<comment type="cofactor">
    <cofactor evidence="1">
        <name>Mg(2+)</name>
        <dbReference type="ChEBI" id="CHEBI:18420"/>
    </cofactor>
</comment>
<dbReference type="AlphaFoldDB" id="Q024F9"/>
<dbReference type="SMART" id="SM00922">
    <property type="entry name" value="MR_MLE"/>
    <property type="match status" value="1"/>
</dbReference>
<dbReference type="KEGG" id="sus:Acid_2628"/>
<proteinExistence type="predicted"/>
<organism evidence="5">
    <name type="scientific">Solibacter usitatus (strain Ellin6076)</name>
    <dbReference type="NCBI Taxonomy" id="234267"/>
    <lineage>
        <taxon>Bacteria</taxon>
        <taxon>Pseudomonadati</taxon>
        <taxon>Acidobacteriota</taxon>
        <taxon>Terriglobia</taxon>
        <taxon>Bryobacterales</taxon>
        <taxon>Solibacteraceae</taxon>
        <taxon>Candidatus Solibacter</taxon>
    </lineage>
</organism>
<accession>Q024F9</accession>
<dbReference type="InterPro" id="IPR036849">
    <property type="entry name" value="Enolase-like_C_sf"/>
</dbReference>
<feature type="domain" description="Mandelate racemase/muconate lactonizing enzyme C-terminal" evidence="4">
    <location>
        <begin position="178"/>
        <end position="282"/>
    </location>
</feature>
<gene>
    <name evidence="5" type="ordered locus">Acid_2628</name>
</gene>
<evidence type="ECO:0000256" key="1">
    <source>
        <dbReference type="ARBA" id="ARBA00001946"/>
    </source>
</evidence>
<dbReference type="InterPro" id="IPR029065">
    <property type="entry name" value="Enolase_C-like"/>
</dbReference>
<dbReference type="STRING" id="234267.Acid_2628"/>
<dbReference type="InterPro" id="IPR013342">
    <property type="entry name" value="Mandelate_racemase_C"/>
</dbReference>
<evidence type="ECO:0000313" key="5">
    <source>
        <dbReference type="EMBL" id="ABJ83617.1"/>
    </source>
</evidence>
<dbReference type="InterPro" id="IPR006311">
    <property type="entry name" value="TAT_signal"/>
</dbReference>
<dbReference type="InterPro" id="IPR029017">
    <property type="entry name" value="Enolase-like_N"/>
</dbReference>
<evidence type="ECO:0000256" key="3">
    <source>
        <dbReference type="ARBA" id="ARBA00022842"/>
    </source>
</evidence>
<dbReference type="eggNOG" id="COG4948">
    <property type="taxonomic scope" value="Bacteria"/>
</dbReference>
<dbReference type="InParanoid" id="Q024F9"/>
<dbReference type="GO" id="GO:0016836">
    <property type="term" value="F:hydro-lyase activity"/>
    <property type="evidence" value="ECO:0007669"/>
    <property type="project" value="TreeGrafter"/>
</dbReference>
<evidence type="ECO:0000256" key="2">
    <source>
        <dbReference type="ARBA" id="ARBA00022723"/>
    </source>
</evidence>
<dbReference type="PROSITE" id="PS51318">
    <property type="entry name" value="TAT"/>
    <property type="match status" value="1"/>
</dbReference>
<dbReference type="Gene3D" id="3.30.390.10">
    <property type="entry name" value="Enolase-like, N-terminal domain"/>
    <property type="match status" value="1"/>
</dbReference>
<dbReference type="PANTHER" id="PTHR13794">
    <property type="entry name" value="ENOLASE SUPERFAMILY, MANDELATE RACEMASE"/>
    <property type="match status" value="1"/>
</dbReference>
<dbReference type="Gene3D" id="3.20.20.120">
    <property type="entry name" value="Enolase-like C-terminal domain"/>
    <property type="match status" value="1"/>
</dbReference>
<dbReference type="SFLD" id="SFLDS00001">
    <property type="entry name" value="Enolase"/>
    <property type="match status" value="1"/>
</dbReference>
<dbReference type="PANTHER" id="PTHR13794:SF58">
    <property type="entry name" value="MITOCHONDRIAL ENOLASE SUPERFAMILY MEMBER 1"/>
    <property type="match status" value="1"/>
</dbReference>